<evidence type="ECO:0000313" key="3">
    <source>
        <dbReference type="Proteomes" id="UP000018936"/>
    </source>
</evidence>
<proteinExistence type="predicted"/>
<name>V8P832_OPHHA</name>
<dbReference type="Proteomes" id="UP000018936">
    <property type="component" value="Unassembled WGS sequence"/>
</dbReference>
<keyword evidence="1" id="KW-1133">Transmembrane helix</keyword>
<accession>V8P832</accession>
<keyword evidence="1" id="KW-0812">Transmembrane</keyword>
<protein>
    <submittedName>
        <fullName evidence="2">Uncharacterized protein</fullName>
    </submittedName>
</protein>
<gene>
    <name evidence="2" type="ORF">L345_04052</name>
</gene>
<organism evidence="2 3">
    <name type="scientific">Ophiophagus hannah</name>
    <name type="common">King cobra</name>
    <name type="synonym">Naja hannah</name>
    <dbReference type="NCBI Taxonomy" id="8665"/>
    <lineage>
        <taxon>Eukaryota</taxon>
        <taxon>Metazoa</taxon>
        <taxon>Chordata</taxon>
        <taxon>Craniata</taxon>
        <taxon>Vertebrata</taxon>
        <taxon>Euteleostomi</taxon>
        <taxon>Lepidosauria</taxon>
        <taxon>Squamata</taxon>
        <taxon>Bifurcata</taxon>
        <taxon>Unidentata</taxon>
        <taxon>Episquamata</taxon>
        <taxon>Toxicofera</taxon>
        <taxon>Serpentes</taxon>
        <taxon>Colubroidea</taxon>
        <taxon>Elapidae</taxon>
        <taxon>Elapinae</taxon>
        <taxon>Ophiophagus</taxon>
    </lineage>
</organism>
<keyword evidence="3" id="KW-1185">Reference proteome</keyword>
<evidence type="ECO:0000313" key="2">
    <source>
        <dbReference type="EMBL" id="ETE70141.1"/>
    </source>
</evidence>
<keyword evidence="1" id="KW-0472">Membrane</keyword>
<sequence length="80" mass="9213">MRMGRKEGKERKERKKDHQRKYGLDCIVVAITWTFLVLSPQISWGHEGWGAMTSQPGLHLLQMMEGCMSLVQQCQPRPDG</sequence>
<feature type="transmembrane region" description="Helical" evidence="1">
    <location>
        <begin position="21"/>
        <end position="42"/>
    </location>
</feature>
<dbReference type="EMBL" id="AZIM01000607">
    <property type="protein sequence ID" value="ETE70141.1"/>
    <property type="molecule type" value="Genomic_DNA"/>
</dbReference>
<feature type="non-terminal residue" evidence="2">
    <location>
        <position position="1"/>
    </location>
</feature>
<evidence type="ECO:0000256" key="1">
    <source>
        <dbReference type="SAM" id="Phobius"/>
    </source>
</evidence>
<reference evidence="2 3" key="1">
    <citation type="journal article" date="2013" name="Proc. Natl. Acad. Sci. U.S.A.">
        <title>The king cobra genome reveals dynamic gene evolution and adaptation in the snake venom system.</title>
        <authorList>
            <person name="Vonk F.J."/>
            <person name="Casewell N.R."/>
            <person name="Henkel C.V."/>
            <person name="Heimberg A.M."/>
            <person name="Jansen H.J."/>
            <person name="McCleary R.J."/>
            <person name="Kerkkamp H.M."/>
            <person name="Vos R.A."/>
            <person name="Guerreiro I."/>
            <person name="Calvete J.J."/>
            <person name="Wuster W."/>
            <person name="Woods A.E."/>
            <person name="Logan J.M."/>
            <person name="Harrison R.A."/>
            <person name="Castoe T.A."/>
            <person name="de Koning A.P."/>
            <person name="Pollock D.D."/>
            <person name="Yandell M."/>
            <person name="Calderon D."/>
            <person name="Renjifo C."/>
            <person name="Currier R.B."/>
            <person name="Salgado D."/>
            <person name="Pla D."/>
            <person name="Sanz L."/>
            <person name="Hyder A.S."/>
            <person name="Ribeiro J.M."/>
            <person name="Arntzen J.W."/>
            <person name="van den Thillart G.E."/>
            <person name="Boetzer M."/>
            <person name="Pirovano W."/>
            <person name="Dirks R.P."/>
            <person name="Spaink H.P."/>
            <person name="Duboule D."/>
            <person name="McGlinn E."/>
            <person name="Kini R.M."/>
            <person name="Richardson M.K."/>
        </authorList>
    </citation>
    <scope>NUCLEOTIDE SEQUENCE</scope>
    <source>
        <tissue evidence="2">Blood</tissue>
    </source>
</reference>
<comment type="caution">
    <text evidence="2">The sequence shown here is derived from an EMBL/GenBank/DDBJ whole genome shotgun (WGS) entry which is preliminary data.</text>
</comment>
<dbReference type="AlphaFoldDB" id="V8P832"/>